<evidence type="ECO:0000259" key="7">
    <source>
        <dbReference type="Pfam" id="PF16355"/>
    </source>
</evidence>
<reference evidence="9 10" key="1">
    <citation type="submission" date="2021-06" db="EMBL/GenBank/DDBJ databases">
        <title>Faecalicatena sp. nov. isolated from porcine feces.</title>
        <authorList>
            <person name="Oh B.S."/>
            <person name="Lee J.H."/>
        </authorList>
    </citation>
    <scope>NUCLEOTIDE SEQUENCE [LARGE SCALE GENOMIC DNA]</scope>
    <source>
        <strain evidence="9 10">AGMB00832</strain>
    </source>
</reference>
<dbReference type="InterPro" id="IPR032311">
    <property type="entry name" value="DUF4982"/>
</dbReference>
<evidence type="ECO:0000259" key="4">
    <source>
        <dbReference type="Pfam" id="PF00703"/>
    </source>
</evidence>
<dbReference type="Pfam" id="PF02837">
    <property type="entry name" value="Glyco_hydro_2_N"/>
    <property type="match status" value="1"/>
</dbReference>
<dbReference type="EMBL" id="JABACJ020000003">
    <property type="protein sequence ID" value="MBU3875248.1"/>
    <property type="molecule type" value="Genomic_DNA"/>
</dbReference>
<feature type="domain" description="Glycoside hydrolase family 2 immunoglobulin-like beta-sandwich" evidence="4">
    <location>
        <begin position="170"/>
        <end position="270"/>
    </location>
</feature>
<sequence>MLREKWNTGWKISKSGDSPMMAAVSGMQGEEESLILPHDAMIHEKRTKETKNQHQTGFYPGGCYTYTKTFDVPGEWKEKTVRIEFEGVYTNARVFINGDYAGGHPYGYTEFSICADDFLNYGSMNMVQVIANNSAEENSRWYSGSGIYRNVNILVGNQIHIEENGVRISTPEIEEDLAVAEVEVDIQNQGTEKKRVELQLRITDKNNNVVGQERVPVTMFAGSKEHTRSRIQIESPLLWSCETPDLYECHAVVMDGDTVVDETKETFGIRTLSLTAKKGLRINGKEVKLRGSCIHHDNGVIGACTLEKAEQRRIRQLKEAGFNCIRSSHHPASRALLDACDREGILVLDELFDCWTRSKNNNDYAQYFTEYWEKDAEHLVAKDYNHPSVIMYISGNEIQEAGTAKGAQLNRIVTEKFHSLDAARYVTVAINGLLACMDRMGDIMCDITGMTMEQMMAMQAQAEAPSSDAGSDAANGSTDLMKGPMADAFAANHILTETLEEFSSVTDLVGYNYLTSRHEMEHELYPNRVILGTETLPSDIVRLWKIVKENPHVIGDMTWTGYDYLGEAGSGVFYYDGRQGFMPNWPISVAYMGDIDIIGYRRPMSYFREIVFGLRKEPFIAVERLNHYGEKPIQSAWIWKDEIASWTWDGYEGKPAVVNVYSDAAEVELFLNGKSLGRRPAGEENDYMASFETVYEAGKLEAVNYRKGTEAEKNCLISAASEVELCVEADNRVLKADGADLAYLTVSLKDAQGNLNLQAVKEVTVTVEGAGTLQGFGSADPATENYYDNTTWETYDGYLLAVVRAGMQAGEIRVSFEAPGCEKKEVVLEVQ</sequence>
<keyword evidence="3" id="KW-0326">Glycosidase</keyword>
<comment type="similarity">
    <text evidence="1">Belongs to the glycosyl hydrolase 2 family.</text>
</comment>
<dbReference type="InterPro" id="IPR006104">
    <property type="entry name" value="Glyco_hydro_2_N"/>
</dbReference>
<evidence type="ECO:0000256" key="2">
    <source>
        <dbReference type="ARBA" id="ARBA00022801"/>
    </source>
</evidence>
<dbReference type="InterPro" id="IPR006102">
    <property type="entry name" value="Ig-like_GH2"/>
</dbReference>
<name>A0ABS6D0Y5_9FIRM</name>
<organism evidence="9 10">
    <name type="scientific">Faecalicatena faecalis</name>
    <dbReference type="NCBI Taxonomy" id="2726362"/>
    <lineage>
        <taxon>Bacteria</taxon>
        <taxon>Bacillati</taxon>
        <taxon>Bacillota</taxon>
        <taxon>Clostridia</taxon>
        <taxon>Lachnospirales</taxon>
        <taxon>Lachnospiraceae</taxon>
        <taxon>Faecalicatena</taxon>
    </lineage>
</organism>
<evidence type="ECO:0000256" key="1">
    <source>
        <dbReference type="ARBA" id="ARBA00007401"/>
    </source>
</evidence>
<feature type="domain" description="DUF4982" evidence="7">
    <location>
        <begin position="653"/>
        <end position="710"/>
    </location>
</feature>
<dbReference type="Pfam" id="PF02836">
    <property type="entry name" value="Glyco_hydro_2_C"/>
    <property type="match status" value="1"/>
</dbReference>
<dbReference type="InterPro" id="IPR006103">
    <property type="entry name" value="Glyco_hydro_2_cat"/>
</dbReference>
<proteinExistence type="inferred from homology"/>
<feature type="domain" description="Glycoside hydrolase family 2" evidence="8">
    <location>
        <begin position="727"/>
        <end position="826"/>
    </location>
</feature>
<dbReference type="Proteomes" id="UP000723714">
    <property type="component" value="Unassembled WGS sequence"/>
</dbReference>
<dbReference type="PANTHER" id="PTHR42732">
    <property type="entry name" value="BETA-GALACTOSIDASE"/>
    <property type="match status" value="1"/>
</dbReference>
<evidence type="ECO:0000259" key="5">
    <source>
        <dbReference type="Pfam" id="PF02836"/>
    </source>
</evidence>
<keyword evidence="10" id="KW-1185">Reference proteome</keyword>
<keyword evidence="2" id="KW-0378">Hydrolase</keyword>
<accession>A0ABS6D0Y5</accession>
<dbReference type="Pfam" id="PF00703">
    <property type="entry name" value="Glyco_hydro_2"/>
    <property type="match status" value="1"/>
</dbReference>
<feature type="domain" description="Glycosyl hydrolases family 2 sugar binding" evidence="6">
    <location>
        <begin position="64"/>
        <end position="154"/>
    </location>
</feature>
<evidence type="ECO:0000259" key="8">
    <source>
        <dbReference type="Pfam" id="PF18565"/>
    </source>
</evidence>
<feature type="domain" description="Glycoside hydrolase family 2 catalytic" evidence="5">
    <location>
        <begin position="277"/>
        <end position="460"/>
    </location>
</feature>
<dbReference type="PANTHER" id="PTHR42732:SF1">
    <property type="entry name" value="BETA-MANNOSIDASE"/>
    <property type="match status" value="1"/>
</dbReference>
<dbReference type="InterPro" id="IPR051913">
    <property type="entry name" value="GH2_Domain-Containing"/>
</dbReference>
<evidence type="ECO:0000259" key="6">
    <source>
        <dbReference type="Pfam" id="PF02837"/>
    </source>
</evidence>
<evidence type="ECO:0000256" key="3">
    <source>
        <dbReference type="ARBA" id="ARBA00023295"/>
    </source>
</evidence>
<dbReference type="Pfam" id="PF18565">
    <property type="entry name" value="Glyco_hydro2_C5"/>
    <property type="match status" value="1"/>
</dbReference>
<evidence type="ECO:0000313" key="9">
    <source>
        <dbReference type="EMBL" id="MBU3875248.1"/>
    </source>
</evidence>
<dbReference type="RefSeq" id="WP_216240151.1">
    <property type="nucleotide sequence ID" value="NZ_JABACJ020000003.1"/>
</dbReference>
<evidence type="ECO:0000313" key="10">
    <source>
        <dbReference type="Proteomes" id="UP000723714"/>
    </source>
</evidence>
<gene>
    <name evidence="9" type="ORF">HGO97_005385</name>
</gene>
<dbReference type="InterPro" id="IPR040605">
    <property type="entry name" value="Glyco_hydro2_dom5"/>
</dbReference>
<dbReference type="Pfam" id="PF16355">
    <property type="entry name" value="DUF4982"/>
    <property type="match status" value="1"/>
</dbReference>
<comment type="caution">
    <text evidence="9">The sequence shown here is derived from an EMBL/GenBank/DDBJ whole genome shotgun (WGS) entry which is preliminary data.</text>
</comment>
<protein>
    <submittedName>
        <fullName evidence="9">DUF4982 domain-containing protein</fullName>
    </submittedName>
</protein>